<feature type="coiled-coil region" evidence="4">
    <location>
        <begin position="347"/>
        <end position="374"/>
    </location>
</feature>
<dbReference type="SUPFAM" id="SSF116734">
    <property type="entry name" value="DNA methylase specificity domain"/>
    <property type="match status" value="2"/>
</dbReference>
<dbReference type="PANTHER" id="PTHR30408">
    <property type="entry name" value="TYPE-1 RESTRICTION ENZYME ECOKI SPECIFICITY PROTEIN"/>
    <property type="match status" value="1"/>
</dbReference>
<dbReference type="GO" id="GO:0003677">
    <property type="term" value="F:DNA binding"/>
    <property type="evidence" value="ECO:0007669"/>
    <property type="project" value="UniProtKB-KW"/>
</dbReference>
<proteinExistence type="inferred from homology"/>
<name>A0A0K2H2M1_9CORY</name>
<dbReference type="REBASE" id="124504">
    <property type="entry name" value="S.Cla25ORF11915P"/>
</dbReference>
<accession>A0A0K2H2M1</accession>
<gene>
    <name evidence="6" type="ORF">CLAC_11910</name>
</gene>
<evidence type="ECO:0000313" key="7">
    <source>
        <dbReference type="Proteomes" id="UP000058446"/>
    </source>
</evidence>
<dbReference type="InterPro" id="IPR052021">
    <property type="entry name" value="Type-I_RS_S_subunit"/>
</dbReference>
<keyword evidence="2" id="KW-0680">Restriction system</keyword>
<feature type="domain" description="Type I restriction modification DNA specificity" evidence="5">
    <location>
        <begin position="1"/>
        <end position="175"/>
    </location>
</feature>
<dbReference type="EMBL" id="CP006841">
    <property type="protein sequence ID" value="ALA68267.1"/>
    <property type="molecule type" value="Genomic_DNA"/>
</dbReference>
<evidence type="ECO:0000256" key="2">
    <source>
        <dbReference type="ARBA" id="ARBA00022747"/>
    </source>
</evidence>
<dbReference type="OrthoDB" id="3197085at2"/>
<dbReference type="InterPro" id="IPR000055">
    <property type="entry name" value="Restrct_endonuc_typeI_TRD"/>
</dbReference>
<evidence type="ECO:0000256" key="3">
    <source>
        <dbReference type="ARBA" id="ARBA00023125"/>
    </source>
</evidence>
<dbReference type="Proteomes" id="UP000058446">
    <property type="component" value="Chromosome"/>
</dbReference>
<keyword evidence="7" id="KW-1185">Reference proteome</keyword>
<evidence type="ECO:0000259" key="5">
    <source>
        <dbReference type="Pfam" id="PF01420"/>
    </source>
</evidence>
<dbReference type="AlphaFoldDB" id="A0A0K2H2M1"/>
<feature type="domain" description="Type I restriction modification DNA specificity" evidence="5">
    <location>
        <begin position="191"/>
        <end position="337"/>
    </location>
</feature>
<sequence length="380" mass="41799">MSKWPMVKLGEVCEKRISKWDRSDELNYVDISSVSASSKVIERTVLVEGESAPSRAQQILLEGDVLVSTVRPNLNAVARVPKSLHKQIGSTGFCVLRAGAQIDSGYLFYFTQTDAFIGECVNRSTGISYPSTTAAKIKEIKIPLPPLEEQKRIAGILEASARQLESLRNQIAALEKLSSQVIYEFSTSCSKFISLNEIAEVSTGATPLRKNKSYYEGTIPWVKTGEVVGSEITDTEEHISDLALKETNCRLFRAGTTLVAMYGQGATRGRAGFLSRDMATNQACAAITPIESADDRYVFNLVKASYEKLRASGRGGTQPNLNLKIVKSFEIPYPTDERLRLNLSATCMEVDTQIDALNKKINLLQELHQSLATRAFAGEL</sequence>
<dbReference type="GO" id="GO:0009307">
    <property type="term" value="P:DNA restriction-modification system"/>
    <property type="evidence" value="ECO:0007669"/>
    <property type="project" value="UniProtKB-KW"/>
</dbReference>
<keyword evidence="6" id="KW-0255">Endonuclease</keyword>
<keyword evidence="6" id="KW-0378">Hydrolase</keyword>
<dbReference type="RefSeq" id="WP_053413063.1">
    <property type="nucleotide sequence ID" value="NZ_CP006841.1"/>
</dbReference>
<dbReference type="Gene3D" id="3.90.220.20">
    <property type="entry name" value="DNA methylase specificity domains"/>
    <property type="match status" value="2"/>
</dbReference>
<keyword evidence="3" id="KW-0238">DNA-binding</keyword>
<dbReference type="Pfam" id="PF01420">
    <property type="entry name" value="Methylase_S"/>
    <property type="match status" value="2"/>
</dbReference>
<dbReference type="PANTHER" id="PTHR30408:SF12">
    <property type="entry name" value="TYPE I RESTRICTION ENZYME MJAVIII SPECIFICITY SUBUNIT"/>
    <property type="match status" value="1"/>
</dbReference>
<reference evidence="6 7" key="1">
    <citation type="submission" date="2013-10" db="EMBL/GenBank/DDBJ databases">
        <title>Complete genome sequence of Corynebacterium lactis DSM 45799(T), isolated from raw cow milk.</title>
        <authorList>
            <person name="Ruckert C."/>
            <person name="Albersmeier A."/>
            <person name="Lipski A."/>
            <person name="Kalinowski J."/>
        </authorList>
    </citation>
    <scope>NUCLEOTIDE SEQUENCE [LARGE SCALE GENOMIC DNA]</scope>
    <source>
        <strain evidence="6 7">RW2-5</strain>
    </source>
</reference>
<dbReference type="CDD" id="cd16961">
    <property type="entry name" value="RMtype1_S_TRD-CR_like"/>
    <property type="match status" value="1"/>
</dbReference>
<dbReference type="KEGG" id="clw:CLAC_11910"/>
<organism evidence="6 7">
    <name type="scientific">Corynebacterium lactis RW2-5</name>
    <dbReference type="NCBI Taxonomy" id="1408189"/>
    <lineage>
        <taxon>Bacteria</taxon>
        <taxon>Bacillati</taxon>
        <taxon>Actinomycetota</taxon>
        <taxon>Actinomycetes</taxon>
        <taxon>Mycobacteriales</taxon>
        <taxon>Corynebacteriaceae</taxon>
        <taxon>Corynebacterium</taxon>
    </lineage>
</organism>
<keyword evidence="6" id="KW-0540">Nuclease</keyword>
<protein>
    <submittedName>
        <fullName evidence="6">Restriction endonuclease</fullName>
    </submittedName>
</protein>
<dbReference type="CDD" id="cd17287">
    <property type="entry name" value="RMtype1_S_EcoN10ORF171P_TRD2-CR2_like"/>
    <property type="match status" value="1"/>
</dbReference>
<keyword evidence="4" id="KW-0175">Coiled coil</keyword>
<dbReference type="InterPro" id="IPR044946">
    <property type="entry name" value="Restrct_endonuc_typeI_TRD_sf"/>
</dbReference>
<evidence type="ECO:0000256" key="4">
    <source>
        <dbReference type="SAM" id="Coils"/>
    </source>
</evidence>
<dbReference type="STRING" id="1408189.CLAC_11910"/>
<dbReference type="PATRIC" id="fig|1408189.4.peg.2402"/>
<dbReference type="GO" id="GO:0004519">
    <property type="term" value="F:endonuclease activity"/>
    <property type="evidence" value="ECO:0007669"/>
    <property type="project" value="UniProtKB-KW"/>
</dbReference>
<evidence type="ECO:0000313" key="6">
    <source>
        <dbReference type="EMBL" id="ALA68267.1"/>
    </source>
</evidence>
<comment type="similarity">
    <text evidence="1">Belongs to the type-I restriction system S methylase family.</text>
</comment>
<evidence type="ECO:0000256" key="1">
    <source>
        <dbReference type="ARBA" id="ARBA00010923"/>
    </source>
</evidence>